<proteinExistence type="predicted"/>
<evidence type="ECO:0000313" key="2">
    <source>
        <dbReference type="EMBL" id="KAF9762589.1"/>
    </source>
</evidence>
<evidence type="ECO:0000313" key="3">
    <source>
        <dbReference type="Proteomes" id="UP000740883"/>
    </source>
</evidence>
<gene>
    <name evidence="2" type="ORF">NGRA_1908</name>
</gene>
<organism evidence="2 3">
    <name type="scientific">Nosema granulosis</name>
    <dbReference type="NCBI Taxonomy" id="83296"/>
    <lineage>
        <taxon>Eukaryota</taxon>
        <taxon>Fungi</taxon>
        <taxon>Fungi incertae sedis</taxon>
        <taxon>Microsporidia</taxon>
        <taxon>Nosematidae</taxon>
        <taxon>Nosema</taxon>
    </lineage>
</organism>
<feature type="compositionally biased region" description="Basic and acidic residues" evidence="1">
    <location>
        <begin position="78"/>
        <end position="92"/>
    </location>
</feature>
<sequence length="249" mass="28525">MLFIVFYCLRVLTAENKTVESNRYRSGFEFKRRVDCSVPGKHYVIKLTFEEVPDSATLGCVDTSSKTTEEMYQSSEAKTVEKQDQSKSKDGKVINNVGSEQEVIGRSPSCNFQSISTEEGIDEGSETLRGIKDDHLINIINSENTSMTSFEEFKNNVEKRFKAIKEEKEKGFRLSKDVLDKATKRDIKEYVEDHTEDESNFSQLKMKFFEETASEVFCSKDDMSKMNEAFKMLKNITTEESSQSKTVTE</sequence>
<keyword evidence="3" id="KW-1185">Reference proteome</keyword>
<dbReference type="Proteomes" id="UP000740883">
    <property type="component" value="Unassembled WGS sequence"/>
</dbReference>
<reference evidence="2 3" key="1">
    <citation type="journal article" date="2020" name="Genome Biol. Evol.">
        <title>Comparative genomics of strictly vertically transmitted, feminizing microsporidia endosymbionts of amphipod crustaceans.</title>
        <authorList>
            <person name="Cormier A."/>
            <person name="Chebbi M.A."/>
            <person name="Giraud I."/>
            <person name="Wattier R."/>
            <person name="Teixeira M."/>
            <person name="Gilbert C."/>
            <person name="Rigaud T."/>
            <person name="Cordaux R."/>
        </authorList>
    </citation>
    <scope>NUCLEOTIDE SEQUENCE [LARGE SCALE GENOMIC DNA]</scope>
    <source>
        <strain evidence="2 3">Ou3-Ou53</strain>
    </source>
</reference>
<comment type="caution">
    <text evidence="2">The sequence shown here is derived from an EMBL/GenBank/DDBJ whole genome shotgun (WGS) entry which is preliminary data.</text>
</comment>
<protein>
    <submittedName>
        <fullName evidence="2">Uncharacterized protein</fullName>
    </submittedName>
</protein>
<evidence type="ECO:0000256" key="1">
    <source>
        <dbReference type="SAM" id="MobiDB-lite"/>
    </source>
</evidence>
<name>A0A9P6GXL5_9MICR</name>
<feature type="region of interest" description="Disordered" evidence="1">
    <location>
        <begin position="73"/>
        <end position="100"/>
    </location>
</feature>
<accession>A0A9P6GXL5</accession>
<dbReference type="EMBL" id="SBJO01000153">
    <property type="protein sequence ID" value="KAF9762589.1"/>
    <property type="molecule type" value="Genomic_DNA"/>
</dbReference>
<dbReference type="AlphaFoldDB" id="A0A9P6GXL5"/>